<feature type="domain" description="NADH:flavin oxidoreductase/NADH oxidase N-terminal" evidence="4">
    <location>
        <begin position="7"/>
        <end position="340"/>
    </location>
</feature>
<dbReference type="CDD" id="cd02933">
    <property type="entry name" value="OYE_like_FMN"/>
    <property type="match status" value="1"/>
</dbReference>
<dbReference type="KEGG" id="puo:RZN69_02560"/>
<dbReference type="FunFam" id="3.20.20.70:FF:000059">
    <property type="entry name" value="N-ethylmaleimide reductase, FMN-linked"/>
    <property type="match status" value="1"/>
</dbReference>
<evidence type="ECO:0000256" key="1">
    <source>
        <dbReference type="ARBA" id="ARBA00001917"/>
    </source>
</evidence>
<dbReference type="InterPro" id="IPR045247">
    <property type="entry name" value="Oye-like"/>
</dbReference>
<keyword evidence="3" id="KW-0560">Oxidoreductase</keyword>
<dbReference type="EMBL" id="CP136920">
    <property type="protein sequence ID" value="WOO41955.1"/>
    <property type="molecule type" value="Genomic_DNA"/>
</dbReference>
<dbReference type="Gene3D" id="3.20.20.70">
    <property type="entry name" value="Aldolase class I"/>
    <property type="match status" value="1"/>
</dbReference>
<evidence type="ECO:0000256" key="2">
    <source>
        <dbReference type="ARBA" id="ARBA00005979"/>
    </source>
</evidence>
<dbReference type="GO" id="GO:0010181">
    <property type="term" value="F:FMN binding"/>
    <property type="evidence" value="ECO:0007669"/>
    <property type="project" value="InterPro"/>
</dbReference>
<name>A0AAQ3QWK3_9BACT</name>
<reference evidence="5 6" key="1">
    <citation type="submission" date="2023-10" db="EMBL/GenBank/DDBJ databases">
        <title>Rubellicoccus peritrichatus gen. nov., sp. nov., isolated from an algae of coral reef tank.</title>
        <authorList>
            <person name="Luo J."/>
        </authorList>
    </citation>
    <scope>NUCLEOTIDE SEQUENCE [LARGE SCALE GENOMIC DNA]</scope>
    <source>
        <strain evidence="5 6">CR14</strain>
    </source>
</reference>
<dbReference type="InterPro" id="IPR001155">
    <property type="entry name" value="OxRdtase_FMN_N"/>
</dbReference>
<comment type="cofactor">
    <cofactor evidence="1">
        <name>FMN</name>
        <dbReference type="ChEBI" id="CHEBI:58210"/>
    </cofactor>
</comment>
<proteinExistence type="inferred from homology"/>
<protein>
    <submittedName>
        <fullName evidence="5">Alkene reductase</fullName>
    </submittedName>
</protein>
<evidence type="ECO:0000256" key="3">
    <source>
        <dbReference type="ARBA" id="ARBA00023002"/>
    </source>
</evidence>
<keyword evidence="6" id="KW-1185">Reference proteome</keyword>
<accession>A0AAQ3QWK3</accession>
<dbReference type="PANTHER" id="PTHR22893">
    <property type="entry name" value="NADH OXIDOREDUCTASE-RELATED"/>
    <property type="match status" value="1"/>
</dbReference>
<dbReference type="SUPFAM" id="SSF51395">
    <property type="entry name" value="FMN-linked oxidoreductases"/>
    <property type="match status" value="1"/>
</dbReference>
<dbReference type="PANTHER" id="PTHR22893:SF91">
    <property type="entry name" value="NADPH DEHYDROGENASE 2-RELATED"/>
    <property type="match status" value="1"/>
</dbReference>
<dbReference type="GO" id="GO:0016628">
    <property type="term" value="F:oxidoreductase activity, acting on the CH-CH group of donors, NAD or NADP as acceptor"/>
    <property type="evidence" value="ECO:0007669"/>
    <property type="project" value="UniProtKB-ARBA"/>
</dbReference>
<evidence type="ECO:0000259" key="4">
    <source>
        <dbReference type="Pfam" id="PF00724"/>
    </source>
</evidence>
<comment type="similarity">
    <text evidence="2">Belongs to the NADH:flavin oxidoreductase/NADH oxidase family.</text>
</comment>
<dbReference type="RefSeq" id="WP_317834439.1">
    <property type="nucleotide sequence ID" value="NZ_CP136920.1"/>
</dbReference>
<evidence type="ECO:0000313" key="6">
    <source>
        <dbReference type="Proteomes" id="UP001304300"/>
    </source>
</evidence>
<evidence type="ECO:0000313" key="5">
    <source>
        <dbReference type="EMBL" id="WOO41955.1"/>
    </source>
</evidence>
<sequence>MSTLSPKLLEPYTLQDLDLSNRIAMAPMTRARAGVDRIPNALMAEYYAQRASAGLIITEATTISESANGWVESPGIYTDAMVEGWKTVVDAIHAKGGTVFLQLWHCGRASHSDFHAGELPVAPSAIKINEEYIHTPKGKQPYETPRALETNEIPGLIADYRRAAERAKEAGFDGIEVHSANGYLLDEFMQSKTNHRTDDYGGSVENRFRLLRQILQSVTEVWPANRVAVRLSPNGGFNDMGSPDYREQFIYAATELDKFGLAYLHVMDGLAFGFHELGEAMTLADFRAVFNGPLMGNCGYTQETAEQAIADGHADMIAIGRPFISNPDLVDRFTNGLSLNPDSDVSTWYSPTGAAGYTDFPLAQNA</sequence>
<dbReference type="InterPro" id="IPR013785">
    <property type="entry name" value="Aldolase_TIM"/>
</dbReference>
<dbReference type="Proteomes" id="UP001304300">
    <property type="component" value="Chromosome"/>
</dbReference>
<dbReference type="AlphaFoldDB" id="A0AAQ3QWK3"/>
<dbReference type="GO" id="GO:0005829">
    <property type="term" value="C:cytosol"/>
    <property type="evidence" value="ECO:0007669"/>
    <property type="project" value="UniProtKB-ARBA"/>
</dbReference>
<gene>
    <name evidence="5" type="ORF">RZN69_02560</name>
</gene>
<organism evidence="5 6">
    <name type="scientific">Rubellicoccus peritrichatus</name>
    <dbReference type="NCBI Taxonomy" id="3080537"/>
    <lineage>
        <taxon>Bacteria</taxon>
        <taxon>Pseudomonadati</taxon>
        <taxon>Verrucomicrobiota</taxon>
        <taxon>Opitutia</taxon>
        <taxon>Puniceicoccales</taxon>
        <taxon>Cerasicoccaceae</taxon>
        <taxon>Rubellicoccus</taxon>
    </lineage>
</organism>
<dbReference type="Pfam" id="PF00724">
    <property type="entry name" value="Oxidored_FMN"/>
    <property type="match status" value="1"/>
</dbReference>